<dbReference type="RefSeq" id="WP_179912531.1">
    <property type="nucleotide sequence ID" value="NZ_JACBYE010000006.1"/>
</dbReference>
<gene>
    <name evidence="3" type="ORF">HZZ10_04250</name>
</gene>
<protein>
    <recommendedName>
        <fullName evidence="5">SRPBCC family protein</fullName>
    </recommendedName>
</protein>
<feature type="region of interest" description="Disordered" evidence="1">
    <location>
        <begin position="217"/>
        <end position="267"/>
    </location>
</feature>
<evidence type="ECO:0000313" key="4">
    <source>
        <dbReference type="Proteomes" id="UP000561011"/>
    </source>
</evidence>
<evidence type="ECO:0000256" key="2">
    <source>
        <dbReference type="SAM" id="Phobius"/>
    </source>
</evidence>
<keyword evidence="4" id="KW-1185">Reference proteome</keyword>
<dbReference type="SUPFAM" id="SSF55961">
    <property type="entry name" value="Bet v1-like"/>
    <property type="match status" value="1"/>
</dbReference>
<keyword evidence="2" id="KW-1133">Transmembrane helix</keyword>
<proteinExistence type="predicted"/>
<evidence type="ECO:0000313" key="3">
    <source>
        <dbReference type="EMBL" id="NYS92740.1"/>
    </source>
</evidence>
<name>A0A853EQE6_9MICO</name>
<evidence type="ECO:0000256" key="1">
    <source>
        <dbReference type="SAM" id="MobiDB-lite"/>
    </source>
</evidence>
<feature type="compositionally biased region" description="Low complexity" evidence="1">
    <location>
        <begin position="218"/>
        <end position="228"/>
    </location>
</feature>
<feature type="transmembrane region" description="Helical" evidence="2">
    <location>
        <begin position="191"/>
        <end position="209"/>
    </location>
</feature>
<keyword evidence="2" id="KW-0472">Membrane</keyword>
<evidence type="ECO:0008006" key="5">
    <source>
        <dbReference type="Google" id="ProtNLM"/>
    </source>
</evidence>
<reference evidence="3 4" key="1">
    <citation type="submission" date="2020-07" db="EMBL/GenBank/DDBJ databases">
        <title>MOT database genomes.</title>
        <authorList>
            <person name="Joseph S."/>
            <person name="Aduse-Opoku J."/>
            <person name="Hashim A."/>
            <person name="Wade W."/>
            <person name="Curtis M."/>
        </authorList>
    </citation>
    <scope>NUCLEOTIDE SEQUENCE [LARGE SCALE GENOMIC DNA]</scope>
    <source>
        <strain evidence="3 4">DSM 100099</strain>
    </source>
</reference>
<feature type="compositionally biased region" description="Basic and acidic residues" evidence="1">
    <location>
        <begin position="230"/>
        <end position="243"/>
    </location>
</feature>
<accession>A0A853EQE6</accession>
<dbReference type="Proteomes" id="UP000561011">
    <property type="component" value="Unassembled WGS sequence"/>
</dbReference>
<comment type="caution">
    <text evidence="3">The sequence shown here is derived from an EMBL/GenBank/DDBJ whole genome shotgun (WGS) entry which is preliminary data.</text>
</comment>
<feature type="transmembrane region" description="Helical" evidence="2">
    <location>
        <begin position="166"/>
        <end position="185"/>
    </location>
</feature>
<dbReference type="AlphaFoldDB" id="A0A853EQE6"/>
<keyword evidence="2" id="KW-0812">Transmembrane</keyword>
<dbReference type="EMBL" id="JACBYE010000006">
    <property type="protein sequence ID" value="NYS92740.1"/>
    <property type="molecule type" value="Genomic_DNA"/>
</dbReference>
<feature type="compositionally biased region" description="Pro residues" evidence="1">
    <location>
        <begin position="256"/>
        <end position="267"/>
    </location>
</feature>
<organism evidence="3 4">
    <name type="scientific">Sanguibacter inulinus</name>
    <dbReference type="NCBI Taxonomy" id="60922"/>
    <lineage>
        <taxon>Bacteria</taxon>
        <taxon>Bacillati</taxon>
        <taxon>Actinomycetota</taxon>
        <taxon>Actinomycetes</taxon>
        <taxon>Micrococcales</taxon>
        <taxon>Sanguibacteraceae</taxon>
        <taxon>Sanguibacter</taxon>
    </lineage>
</organism>
<sequence length="267" mass="29295">MGRGIYVEARVAAPMDRLWHATQDPDAHASWDLRFSSITHLPTPEGEPRRFRYDNRTVPFSPMTGVGISRGERHRPDGSCTSALRFSADSRLSPIASGDGYWRYVPDGAEIRFLTGYDYVPGWQGPTLDRVLVRPLIGWMTAWSFDRLRLWLDHGIPPATSLRRTVTLWAARLALTAAALAAVPLLLLSPAVAAALALVALVVPSPVLVPRARRCLRRPPAGTRPTTPKIARDVDEAALDRARGQAQDLTSESPAPVSPPVPQEHIP</sequence>